<evidence type="ECO:0000313" key="2">
    <source>
        <dbReference type="EMBL" id="RAK99616.1"/>
    </source>
</evidence>
<reference evidence="2 3" key="1">
    <citation type="submission" date="2018-02" db="EMBL/GenBank/DDBJ databases">
        <title>The genomes of Aspergillus section Nigri reveals drivers in fungal speciation.</title>
        <authorList>
            <consortium name="DOE Joint Genome Institute"/>
            <person name="Vesth T.C."/>
            <person name="Nybo J."/>
            <person name="Theobald S."/>
            <person name="Brandl J."/>
            <person name="Frisvad J.C."/>
            <person name="Nielsen K.F."/>
            <person name="Lyhne E.K."/>
            <person name="Kogle M.E."/>
            <person name="Kuo A."/>
            <person name="Riley R."/>
            <person name="Clum A."/>
            <person name="Nolan M."/>
            <person name="Lipzen A."/>
            <person name="Salamov A."/>
            <person name="Henrissat B."/>
            <person name="Wiebenga A."/>
            <person name="De vries R.P."/>
            <person name="Grigoriev I.V."/>
            <person name="Mortensen U.H."/>
            <person name="Andersen M.R."/>
            <person name="Baker S.E."/>
        </authorList>
    </citation>
    <scope>NUCLEOTIDE SEQUENCE [LARGE SCALE GENOMIC DNA]</scope>
    <source>
        <strain evidence="2 3">CBS 121593</strain>
    </source>
</reference>
<keyword evidence="3" id="KW-1185">Reference proteome</keyword>
<accession>A0A395GVS5</accession>
<organism evidence="2 3">
    <name type="scientific">Aspergillus ibericus CBS 121593</name>
    <dbReference type="NCBI Taxonomy" id="1448316"/>
    <lineage>
        <taxon>Eukaryota</taxon>
        <taxon>Fungi</taxon>
        <taxon>Dikarya</taxon>
        <taxon>Ascomycota</taxon>
        <taxon>Pezizomycotina</taxon>
        <taxon>Eurotiomycetes</taxon>
        <taxon>Eurotiomycetidae</taxon>
        <taxon>Eurotiales</taxon>
        <taxon>Aspergillaceae</taxon>
        <taxon>Aspergillus</taxon>
        <taxon>Aspergillus subgen. Circumdati</taxon>
    </lineage>
</organism>
<protein>
    <recommendedName>
        <fullName evidence="1">Aminoglycoside phosphotransferase domain-containing protein</fullName>
    </recommendedName>
</protein>
<dbReference type="STRING" id="1448316.A0A395GVS5"/>
<dbReference type="PANTHER" id="PTHR21310:SF58">
    <property type="entry name" value="AMINOGLYCOSIDE PHOSPHOTRANSFERASE DOMAIN-CONTAINING PROTEIN"/>
    <property type="match status" value="1"/>
</dbReference>
<proteinExistence type="predicted"/>
<dbReference type="InterPro" id="IPR011009">
    <property type="entry name" value="Kinase-like_dom_sf"/>
</dbReference>
<dbReference type="GeneID" id="37225797"/>
<dbReference type="Gene3D" id="3.90.1200.10">
    <property type="match status" value="1"/>
</dbReference>
<dbReference type="InterPro" id="IPR051678">
    <property type="entry name" value="AGP_Transferase"/>
</dbReference>
<dbReference type="Pfam" id="PF01636">
    <property type="entry name" value="APH"/>
    <property type="match status" value="1"/>
</dbReference>
<dbReference type="PANTHER" id="PTHR21310">
    <property type="entry name" value="AMINOGLYCOSIDE PHOSPHOTRANSFERASE-RELATED-RELATED"/>
    <property type="match status" value="1"/>
</dbReference>
<dbReference type="InterPro" id="IPR002575">
    <property type="entry name" value="Aminoglycoside_PTrfase"/>
</dbReference>
<dbReference type="Proteomes" id="UP000249402">
    <property type="component" value="Unassembled WGS sequence"/>
</dbReference>
<dbReference type="AlphaFoldDB" id="A0A395GVS5"/>
<evidence type="ECO:0000259" key="1">
    <source>
        <dbReference type="Pfam" id="PF01636"/>
    </source>
</evidence>
<sequence>MAERSKALGSGHLILYVLRNIPSLERGEPYLKAMDTVPIQDRARSCQHQSSIPGFDHGPAAGYRNRLVPAGTICSGTYQPLAPKKIRSSVTWTVTIGRLLTSRQLLFFSASDMVRTTVHKILVHHDKTLDAVEEAAAQVNKLLLNDLNAKVKAYPAMDLTQLLQFKLKTYPPLRQAFSQSDSSFAGELPELSTTIIGLNDLISRSDVIWHLGSTAVLGLTPNLVMKVGNDIDVDHLETLEYIRQQNLRIPMPEIHGVLRQSGTARNFVFMSRVPGEPLDLMWKTLSPQQKASVKEQLNAIFTDLRSVPVAPSDEPNAVYGGGKPRRCKDTRRQIRMADAPIGNESEFNRFLSSDPRRTETGNIAMIRSYLGTDHKLVMTHGDLHPRNIMVAFTPCSPDHNRVKGLCLHPSEALGGPDDLPWAQVNITGILDWEMSGWYPEYWEYVKALNTISPGGDFDDWWAYLPTTIGVWPKEHAVDLMLSSWHG</sequence>
<gene>
    <name evidence="2" type="ORF">BO80DRAFT_435903</name>
</gene>
<evidence type="ECO:0000313" key="3">
    <source>
        <dbReference type="Proteomes" id="UP000249402"/>
    </source>
</evidence>
<dbReference type="RefSeq" id="XP_025573944.1">
    <property type="nucleotide sequence ID" value="XM_025720932.1"/>
</dbReference>
<dbReference type="SUPFAM" id="SSF56112">
    <property type="entry name" value="Protein kinase-like (PK-like)"/>
    <property type="match status" value="1"/>
</dbReference>
<dbReference type="VEuPathDB" id="FungiDB:BO80DRAFT_435903"/>
<dbReference type="EMBL" id="KZ824445">
    <property type="protein sequence ID" value="RAK99616.1"/>
    <property type="molecule type" value="Genomic_DNA"/>
</dbReference>
<dbReference type="CDD" id="cd05120">
    <property type="entry name" value="APH_ChoK_like"/>
    <property type="match status" value="1"/>
</dbReference>
<name>A0A395GVS5_9EURO</name>
<dbReference type="OrthoDB" id="2906425at2759"/>
<feature type="domain" description="Aminoglycoside phosphotransferase" evidence="1">
    <location>
        <begin position="237"/>
        <end position="402"/>
    </location>
</feature>